<dbReference type="Gene3D" id="3.40.50.2000">
    <property type="entry name" value="Glycogen Phosphorylase B"/>
    <property type="match status" value="1"/>
</dbReference>
<dbReference type="GO" id="GO:0080044">
    <property type="term" value="F:quercetin 7-O-glucosyltransferase activity"/>
    <property type="evidence" value="ECO:0007669"/>
    <property type="project" value="TreeGrafter"/>
</dbReference>
<proteinExistence type="inferred from homology"/>
<reference evidence="2" key="1">
    <citation type="submission" date="2023-05" db="EMBL/GenBank/DDBJ databases">
        <authorList>
            <person name="Huff M."/>
        </authorList>
    </citation>
    <scope>NUCLEOTIDE SEQUENCE</scope>
</reference>
<dbReference type="AlphaFoldDB" id="A0AAD1ZHT4"/>
<dbReference type="SUPFAM" id="SSF53756">
    <property type="entry name" value="UDP-Glycosyltransferase/glycogen phosphorylase"/>
    <property type="match status" value="1"/>
</dbReference>
<evidence type="ECO:0000313" key="2">
    <source>
        <dbReference type="EMBL" id="CAI9770071.1"/>
    </source>
</evidence>
<evidence type="ECO:0000256" key="1">
    <source>
        <dbReference type="ARBA" id="ARBA00009995"/>
    </source>
</evidence>
<keyword evidence="3" id="KW-1185">Reference proteome</keyword>
<accession>A0AAD1ZHT4</accession>
<dbReference type="PANTHER" id="PTHR11926:SF774">
    <property type="entry name" value="UDP-GLYCOSYLTRANSFERASE 85A1-RELATED"/>
    <property type="match status" value="1"/>
</dbReference>
<dbReference type="GO" id="GO:0080043">
    <property type="term" value="F:quercetin 3-O-glucosyltransferase activity"/>
    <property type="evidence" value="ECO:0007669"/>
    <property type="project" value="TreeGrafter"/>
</dbReference>
<sequence length="116" mass="13280">MSFSLDFVEQLNIPEVMFYTTSACGFIGYLHYGELVARGYVPLKDESCFTNGYLEAEIDSIPGMKGIRLKDIPSFIRTTDLNDIMLNYNIVQHEHASRAKAILFNTYDELEEEVLK</sequence>
<evidence type="ECO:0000313" key="3">
    <source>
        <dbReference type="Proteomes" id="UP000834106"/>
    </source>
</evidence>
<dbReference type="PANTHER" id="PTHR11926">
    <property type="entry name" value="GLUCOSYL/GLUCURONOSYL TRANSFERASES"/>
    <property type="match status" value="1"/>
</dbReference>
<dbReference type="Proteomes" id="UP000834106">
    <property type="component" value="Chromosome 10"/>
</dbReference>
<name>A0AAD1ZHT4_9LAMI</name>
<dbReference type="EMBL" id="OU503045">
    <property type="protein sequence ID" value="CAI9770071.1"/>
    <property type="molecule type" value="Genomic_DNA"/>
</dbReference>
<protein>
    <submittedName>
        <fullName evidence="2">Uncharacterized protein</fullName>
    </submittedName>
</protein>
<organism evidence="2 3">
    <name type="scientific">Fraxinus pennsylvanica</name>
    <dbReference type="NCBI Taxonomy" id="56036"/>
    <lineage>
        <taxon>Eukaryota</taxon>
        <taxon>Viridiplantae</taxon>
        <taxon>Streptophyta</taxon>
        <taxon>Embryophyta</taxon>
        <taxon>Tracheophyta</taxon>
        <taxon>Spermatophyta</taxon>
        <taxon>Magnoliopsida</taxon>
        <taxon>eudicotyledons</taxon>
        <taxon>Gunneridae</taxon>
        <taxon>Pentapetalae</taxon>
        <taxon>asterids</taxon>
        <taxon>lamiids</taxon>
        <taxon>Lamiales</taxon>
        <taxon>Oleaceae</taxon>
        <taxon>Oleeae</taxon>
        <taxon>Fraxinus</taxon>
    </lineage>
</organism>
<gene>
    <name evidence="2" type="ORF">FPE_LOCUS17704</name>
</gene>
<comment type="similarity">
    <text evidence="1">Belongs to the UDP-glycosyltransferase family.</text>
</comment>